<comment type="caution">
    <text evidence="2">The sequence shown here is derived from an EMBL/GenBank/DDBJ whole genome shotgun (WGS) entry which is preliminary data.</text>
</comment>
<dbReference type="PANTHER" id="PTHR12126:SF16">
    <property type="entry name" value="MIOREX COMPLEX COMPONENT 2"/>
    <property type="match status" value="1"/>
</dbReference>
<organism evidence="2 3">
    <name type="scientific">Pholiota conissans</name>
    <dbReference type="NCBI Taxonomy" id="109636"/>
    <lineage>
        <taxon>Eukaryota</taxon>
        <taxon>Fungi</taxon>
        <taxon>Dikarya</taxon>
        <taxon>Basidiomycota</taxon>
        <taxon>Agaricomycotina</taxon>
        <taxon>Agaricomycetes</taxon>
        <taxon>Agaricomycetidae</taxon>
        <taxon>Agaricales</taxon>
        <taxon>Agaricineae</taxon>
        <taxon>Strophariaceae</taxon>
        <taxon>Pholiota</taxon>
    </lineage>
</organism>
<gene>
    <name evidence="2" type="ORF">BDN70DRAFT_851028</name>
</gene>
<dbReference type="GO" id="GO:0005739">
    <property type="term" value="C:mitochondrion"/>
    <property type="evidence" value="ECO:0007669"/>
    <property type="project" value="TreeGrafter"/>
</dbReference>
<dbReference type="SUPFAM" id="SSF51735">
    <property type="entry name" value="NAD(P)-binding Rossmann-fold domains"/>
    <property type="match status" value="1"/>
</dbReference>
<dbReference type="AlphaFoldDB" id="A0A9P6CY69"/>
<evidence type="ECO:0000313" key="2">
    <source>
        <dbReference type="EMBL" id="KAF9483757.1"/>
    </source>
</evidence>
<dbReference type="OrthoDB" id="276721at2759"/>
<keyword evidence="3" id="KW-1185">Reference proteome</keyword>
<dbReference type="EMBL" id="MU155150">
    <property type="protein sequence ID" value="KAF9483757.1"/>
    <property type="molecule type" value="Genomic_DNA"/>
</dbReference>
<evidence type="ECO:0000313" key="3">
    <source>
        <dbReference type="Proteomes" id="UP000807469"/>
    </source>
</evidence>
<name>A0A9P6CY69_9AGAR</name>
<reference evidence="2" key="1">
    <citation type="submission" date="2020-11" db="EMBL/GenBank/DDBJ databases">
        <authorList>
            <consortium name="DOE Joint Genome Institute"/>
            <person name="Ahrendt S."/>
            <person name="Riley R."/>
            <person name="Andreopoulos W."/>
            <person name="Labutti K."/>
            <person name="Pangilinan J."/>
            <person name="Ruiz-Duenas F.J."/>
            <person name="Barrasa J.M."/>
            <person name="Sanchez-Garcia M."/>
            <person name="Camarero S."/>
            <person name="Miyauchi S."/>
            <person name="Serrano A."/>
            <person name="Linde D."/>
            <person name="Babiker R."/>
            <person name="Drula E."/>
            <person name="Ayuso-Fernandez I."/>
            <person name="Pacheco R."/>
            <person name="Padilla G."/>
            <person name="Ferreira P."/>
            <person name="Barriuso J."/>
            <person name="Kellner H."/>
            <person name="Castanera R."/>
            <person name="Alfaro M."/>
            <person name="Ramirez L."/>
            <person name="Pisabarro A.G."/>
            <person name="Kuo A."/>
            <person name="Tritt A."/>
            <person name="Lipzen A."/>
            <person name="He G."/>
            <person name="Yan M."/>
            <person name="Ng V."/>
            <person name="Cullen D."/>
            <person name="Martin F."/>
            <person name="Rosso M.-N."/>
            <person name="Henrissat B."/>
            <person name="Hibbett D."/>
            <person name="Martinez A.T."/>
            <person name="Grigoriev I.V."/>
        </authorList>
    </citation>
    <scope>NUCLEOTIDE SEQUENCE</scope>
    <source>
        <strain evidence="2">CIRM-BRFM 674</strain>
    </source>
</reference>
<sequence>MNSAVGKILVVGGNGFIGSAVCKAALARGVQVTSVSSSGRPYRTPKGHSPAWTSKVNWKKGDALNPQTFADLLAETDGVVHTLGTLIENSSYKRAVEQGNLPTLIGSVFESLLNGDGNPLHHKPQSENLKSYEVMNRDSALRVCEAFLSVGASADWSANTPRPFIYISAEDIFRPIIPARYIKTKREAEQGIGHMMFGKSGYRSVFMRPSLVYHAHLRPLTTPAAALLDLSATIHRILPRGIPTPSNILRSLGSSQQSTTQSSFEGDVDAESSFISIANALTIPPIHVDHVADAICVALDSRNDVRGVVGVSRMRELIGWSAGGRGQSGGVGLPES</sequence>
<dbReference type="Gene3D" id="3.40.50.720">
    <property type="entry name" value="NAD(P)-binding Rossmann-like Domain"/>
    <property type="match status" value="1"/>
</dbReference>
<protein>
    <submittedName>
        <fullName evidence="2">Mitochondrial protein</fullName>
    </submittedName>
</protein>
<dbReference type="InterPro" id="IPR051207">
    <property type="entry name" value="ComplexI_NDUFA9_subunit"/>
</dbReference>
<dbReference type="InterPro" id="IPR001509">
    <property type="entry name" value="Epimerase_deHydtase"/>
</dbReference>
<dbReference type="InterPro" id="IPR036291">
    <property type="entry name" value="NAD(P)-bd_dom_sf"/>
</dbReference>
<evidence type="ECO:0000259" key="1">
    <source>
        <dbReference type="Pfam" id="PF01370"/>
    </source>
</evidence>
<dbReference type="PANTHER" id="PTHR12126">
    <property type="entry name" value="NADH-UBIQUINONE OXIDOREDUCTASE 39 KDA SUBUNIT-RELATED"/>
    <property type="match status" value="1"/>
</dbReference>
<feature type="domain" description="NAD-dependent epimerase/dehydratase" evidence="1">
    <location>
        <begin position="8"/>
        <end position="85"/>
    </location>
</feature>
<dbReference type="GO" id="GO:0044877">
    <property type="term" value="F:protein-containing complex binding"/>
    <property type="evidence" value="ECO:0007669"/>
    <property type="project" value="TreeGrafter"/>
</dbReference>
<accession>A0A9P6CY69</accession>
<proteinExistence type="predicted"/>
<dbReference type="Proteomes" id="UP000807469">
    <property type="component" value="Unassembled WGS sequence"/>
</dbReference>
<dbReference type="Pfam" id="PF01370">
    <property type="entry name" value="Epimerase"/>
    <property type="match status" value="1"/>
</dbReference>